<comment type="subcellular location">
    <subcellularLocation>
        <location evidence="4">Cytoplasm</location>
    </subcellularLocation>
</comment>
<gene>
    <name evidence="4" type="primary">prfB</name>
    <name evidence="8" type="ORF">A2848_02040</name>
</gene>
<dbReference type="SUPFAM" id="SSF75620">
    <property type="entry name" value="Release factor"/>
    <property type="match status" value="1"/>
</dbReference>
<accession>A0A1F6LPE5</accession>
<name>A0A1F6LPE5_9BACT</name>
<feature type="modified residue" description="N5-methylglutamine" evidence="4">
    <location>
        <position position="253"/>
    </location>
</feature>
<dbReference type="Gene3D" id="1.20.58.410">
    <property type="entry name" value="Release factor"/>
    <property type="match status" value="1"/>
</dbReference>
<organism evidence="8 9">
    <name type="scientific">Candidatus Magasanikbacteria bacterium RIFCSPHIGHO2_01_FULL_50_8</name>
    <dbReference type="NCBI Taxonomy" id="1798674"/>
    <lineage>
        <taxon>Bacteria</taxon>
        <taxon>Candidatus Magasanikiibacteriota</taxon>
    </lineage>
</organism>
<dbReference type="PANTHER" id="PTHR43116">
    <property type="entry name" value="PEPTIDE CHAIN RELEASE FACTOR 2"/>
    <property type="match status" value="1"/>
</dbReference>
<dbReference type="Gene3D" id="3.30.160.20">
    <property type="match status" value="1"/>
</dbReference>
<dbReference type="PANTHER" id="PTHR43116:SF3">
    <property type="entry name" value="CLASS I PEPTIDE CHAIN RELEASE FACTOR"/>
    <property type="match status" value="1"/>
</dbReference>
<dbReference type="Pfam" id="PF03462">
    <property type="entry name" value="PCRF"/>
    <property type="match status" value="1"/>
</dbReference>
<dbReference type="InterPro" id="IPR005139">
    <property type="entry name" value="PCRF"/>
</dbReference>
<keyword evidence="3 4" id="KW-0648">Protein biosynthesis</keyword>
<dbReference type="Proteomes" id="UP000176329">
    <property type="component" value="Unassembled WGS sequence"/>
</dbReference>
<evidence type="ECO:0000313" key="9">
    <source>
        <dbReference type="Proteomes" id="UP000176329"/>
    </source>
</evidence>
<evidence type="ECO:0000256" key="2">
    <source>
        <dbReference type="ARBA" id="ARBA00022481"/>
    </source>
</evidence>
<proteinExistence type="inferred from homology"/>
<keyword evidence="2 4" id="KW-0488">Methylation</keyword>
<dbReference type="InterPro" id="IPR004374">
    <property type="entry name" value="PrfB"/>
</dbReference>
<dbReference type="InterPro" id="IPR045853">
    <property type="entry name" value="Pep_chain_release_fac_I_sf"/>
</dbReference>
<dbReference type="HAMAP" id="MF_00094">
    <property type="entry name" value="Rel_fac_2"/>
    <property type="match status" value="1"/>
</dbReference>
<evidence type="ECO:0000256" key="4">
    <source>
        <dbReference type="HAMAP-Rule" id="MF_00094"/>
    </source>
</evidence>
<evidence type="ECO:0000313" key="8">
    <source>
        <dbReference type="EMBL" id="OGH61261.1"/>
    </source>
</evidence>
<dbReference type="InterPro" id="IPR000352">
    <property type="entry name" value="Pep_chain_release_fac_I"/>
</dbReference>
<dbReference type="EMBL" id="MFPV01000043">
    <property type="protein sequence ID" value="OGH61261.1"/>
    <property type="molecule type" value="Genomic_DNA"/>
</dbReference>
<sequence>MSTNMIEAAKQLVALREQITEARALLDHDRKAVDVAAHEIEMANSDFWKDQEHAARVSKKHTELITELATWDKLQTEVTELVALAEMPDAEYDLELRAQIEQRAAELATQYQKLEFFLLFSEKYDENSIIMAIHAGTGGTEAMDWAAMLQRMYLRYAERKGWRVTIDDYSPGMEAGLKSVVMEIDGRHAYGHLKGEHGTHRLVRMSPFNSDNLRQTSFALVEILPQIDQDSDLVIDPKEVRIDTMTSQGAGGQSVNTTYSAIRLVHIPTGIIVSVQNERSQLQNKETAFKILKARLLALQLDEQKKEREQLRGEHKSAEWGNQIRSYVLAPYRMVKDLRTRHETSDTDGVLDGKLDEFVESYLRWIKIKGNEARAASAETDFEDE</sequence>
<dbReference type="NCBIfam" id="TIGR00020">
    <property type="entry name" value="prfB"/>
    <property type="match status" value="1"/>
</dbReference>
<protein>
    <recommendedName>
        <fullName evidence="4 5">Peptide chain release factor 2</fullName>
        <shortName evidence="4">RF-2</shortName>
    </recommendedName>
</protein>
<evidence type="ECO:0000256" key="3">
    <source>
        <dbReference type="ARBA" id="ARBA00022917"/>
    </source>
</evidence>
<comment type="similarity">
    <text evidence="1 4">Belongs to the prokaryotic/mitochondrial release factor family.</text>
</comment>
<keyword evidence="6" id="KW-0175">Coiled coil</keyword>
<evidence type="ECO:0000256" key="5">
    <source>
        <dbReference type="NCBIfam" id="TIGR00020"/>
    </source>
</evidence>
<comment type="PTM">
    <text evidence="4">Methylated by PrmC. Methylation increases the termination efficiency of RF2.</text>
</comment>
<dbReference type="FunFam" id="3.30.160.20:FF:000004">
    <property type="entry name" value="Peptide chain release factor 1"/>
    <property type="match status" value="1"/>
</dbReference>
<dbReference type="AlphaFoldDB" id="A0A1F6LPE5"/>
<comment type="function">
    <text evidence="4">Peptide chain release factor 2 directs the termination of translation in response to the peptide chain termination codons UGA and UAA.</text>
</comment>
<dbReference type="GO" id="GO:0005737">
    <property type="term" value="C:cytoplasm"/>
    <property type="evidence" value="ECO:0007669"/>
    <property type="project" value="UniProtKB-SubCell"/>
</dbReference>
<evidence type="ECO:0000256" key="1">
    <source>
        <dbReference type="ARBA" id="ARBA00010835"/>
    </source>
</evidence>
<keyword evidence="4" id="KW-0963">Cytoplasm</keyword>
<evidence type="ECO:0000256" key="6">
    <source>
        <dbReference type="SAM" id="Coils"/>
    </source>
</evidence>
<dbReference type="GO" id="GO:0016149">
    <property type="term" value="F:translation release factor activity, codon specific"/>
    <property type="evidence" value="ECO:0007669"/>
    <property type="project" value="UniProtKB-UniRule"/>
</dbReference>
<dbReference type="Pfam" id="PF00472">
    <property type="entry name" value="RF-1"/>
    <property type="match status" value="1"/>
</dbReference>
<dbReference type="Gene3D" id="3.30.70.1660">
    <property type="match status" value="1"/>
</dbReference>
<dbReference type="SMART" id="SM00937">
    <property type="entry name" value="PCRF"/>
    <property type="match status" value="1"/>
</dbReference>
<reference evidence="8 9" key="1">
    <citation type="journal article" date="2016" name="Nat. Commun.">
        <title>Thousands of microbial genomes shed light on interconnected biogeochemical processes in an aquifer system.</title>
        <authorList>
            <person name="Anantharaman K."/>
            <person name="Brown C.T."/>
            <person name="Hug L.A."/>
            <person name="Sharon I."/>
            <person name="Castelle C.J."/>
            <person name="Probst A.J."/>
            <person name="Thomas B.C."/>
            <person name="Singh A."/>
            <person name="Wilkins M.J."/>
            <person name="Karaoz U."/>
            <person name="Brodie E.L."/>
            <person name="Williams K.H."/>
            <person name="Hubbard S.S."/>
            <person name="Banfield J.F."/>
        </authorList>
    </citation>
    <scope>NUCLEOTIDE SEQUENCE [LARGE SCALE GENOMIC DNA]</scope>
</reference>
<comment type="caution">
    <text evidence="8">The sequence shown here is derived from an EMBL/GenBank/DDBJ whole genome shotgun (WGS) entry which is preliminary data.</text>
</comment>
<feature type="coiled-coil region" evidence="6">
    <location>
        <begin position="275"/>
        <end position="314"/>
    </location>
</feature>
<feature type="domain" description="Peptide chain release factor" evidence="7">
    <location>
        <begin position="83"/>
        <end position="196"/>
    </location>
</feature>
<evidence type="ECO:0000259" key="7">
    <source>
        <dbReference type="SMART" id="SM00937"/>
    </source>
</evidence>